<name>A0ABN2C3S2_9ACTN</name>
<comment type="caution">
    <text evidence="2">The sequence shown here is derived from an EMBL/GenBank/DDBJ whole genome shotgun (WGS) entry which is preliminary data.</text>
</comment>
<protein>
    <submittedName>
        <fullName evidence="2">Uncharacterized protein</fullName>
    </submittedName>
</protein>
<gene>
    <name evidence="2" type="ORF">GCM10009804_05990</name>
</gene>
<evidence type="ECO:0000313" key="2">
    <source>
        <dbReference type="EMBL" id="GAA1551870.1"/>
    </source>
</evidence>
<proteinExistence type="predicted"/>
<evidence type="ECO:0000256" key="1">
    <source>
        <dbReference type="SAM" id="MobiDB-lite"/>
    </source>
</evidence>
<reference evidence="2 3" key="1">
    <citation type="journal article" date="2019" name="Int. J. Syst. Evol. Microbiol.">
        <title>The Global Catalogue of Microorganisms (GCM) 10K type strain sequencing project: providing services to taxonomists for standard genome sequencing and annotation.</title>
        <authorList>
            <consortium name="The Broad Institute Genomics Platform"/>
            <consortium name="The Broad Institute Genome Sequencing Center for Infectious Disease"/>
            <person name="Wu L."/>
            <person name="Ma J."/>
        </authorList>
    </citation>
    <scope>NUCLEOTIDE SEQUENCE [LARGE SCALE GENOMIC DNA]</scope>
    <source>
        <strain evidence="2 3">JCM 15572</strain>
    </source>
</reference>
<sequence>MDATRVQRRWMPPAFDADGCPPRSTPMVSPRDQCPPGALVIGPAPAAAVAAVVETGIQTFFLGLSSLPQPPEPSELMTLCGRSGAFRCQAAWFDINVCSDALGNFLSNQP</sequence>
<evidence type="ECO:0000313" key="3">
    <source>
        <dbReference type="Proteomes" id="UP001501705"/>
    </source>
</evidence>
<feature type="region of interest" description="Disordered" evidence="1">
    <location>
        <begin position="1"/>
        <end position="30"/>
    </location>
</feature>
<organism evidence="2 3">
    <name type="scientific">Kribbella hippodromi</name>
    <dbReference type="NCBI Taxonomy" id="434347"/>
    <lineage>
        <taxon>Bacteria</taxon>
        <taxon>Bacillati</taxon>
        <taxon>Actinomycetota</taxon>
        <taxon>Actinomycetes</taxon>
        <taxon>Propionibacteriales</taxon>
        <taxon>Kribbellaceae</taxon>
        <taxon>Kribbella</taxon>
    </lineage>
</organism>
<keyword evidence="3" id="KW-1185">Reference proteome</keyword>
<dbReference type="Proteomes" id="UP001501705">
    <property type="component" value="Unassembled WGS sequence"/>
</dbReference>
<dbReference type="EMBL" id="BAAAPH010000002">
    <property type="protein sequence ID" value="GAA1551870.1"/>
    <property type="molecule type" value="Genomic_DNA"/>
</dbReference>
<accession>A0ABN2C3S2</accession>